<dbReference type="InterPro" id="IPR027806">
    <property type="entry name" value="HARBI1_dom"/>
</dbReference>
<dbReference type="GO" id="GO:0016787">
    <property type="term" value="F:hydrolase activity"/>
    <property type="evidence" value="ECO:0007669"/>
    <property type="project" value="UniProtKB-KW"/>
</dbReference>
<dbReference type="STRING" id="195883.A0A482WNT6"/>
<keyword evidence="11" id="KW-1185">Reference proteome</keyword>
<dbReference type="PANTHER" id="PTHR22930">
    <property type="match status" value="1"/>
</dbReference>
<evidence type="ECO:0000256" key="1">
    <source>
        <dbReference type="ARBA" id="ARBA00001968"/>
    </source>
</evidence>
<gene>
    <name evidence="10" type="ORF">LSTR_LSTR007860</name>
</gene>
<keyword evidence="4" id="KW-0540">Nuclease</keyword>
<keyword evidence="5" id="KW-0479">Metal-binding</keyword>
<dbReference type="Proteomes" id="UP000291343">
    <property type="component" value="Unassembled WGS sequence"/>
</dbReference>
<evidence type="ECO:0000313" key="11">
    <source>
        <dbReference type="Proteomes" id="UP000291343"/>
    </source>
</evidence>
<feature type="domain" description="DDE Tnp4" evidence="9">
    <location>
        <begin position="215"/>
        <end position="315"/>
    </location>
</feature>
<dbReference type="PANTHER" id="PTHR22930:SF85">
    <property type="entry name" value="GH03217P-RELATED"/>
    <property type="match status" value="1"/>
</dbReference>
<evidence type="ECO:0000313" key="10">
    <source>
        <dbReference type="EMBL" id="RZF35158.1"/>
    </source>
</evidence>
<reference evidence="10 11" key="1">
    <citation type="journal article" date="2017" name="Gigascience">
        <title>Genome sequence of the small brown planthopper, Laodelphax striatellus.</title>
        <authorList>
            <person name="Zhu J."/>
            <person name="Jiang F."/>
            <person name="Wang X."/>
            <person name="Yang P."/>
            <person name="Bao Y."/>
            <person name="Zhao W."/>
            <person name="Wang W."/>
            <person name="Lu H."/>
            <person name="Wang Q."/>
            <person name="Cui N."/>
            <person name="Li J."/>
            <person name="Chen X."/>
            <person name="Luo L."/>
            <person name="Yu J."/>
            <person name="Kang L."/>
            <person name="Cui F."/>
        </authorList>
    </citation>
    <scope>NUCLEOTIDE SEQUENCE [LARGE SCALE GENOMIC DNA]</scope>
    <source>
        <strain evidence="10">Lst14</strain>
    </source>
</reference>
<evidence type="ECO:0000256" key="5">
    <source>
        <dbReference type="ARBA" id="ARBA00022723"/>
    </source>
</evidence>
<evidence type="ECO:0000256" key="7">
    <source>
        <dbReference type="ARBA" id="ARBA00023242"/>
    </source>
</evidence>
<comment type="cofactor">
    <cofactor evidence="1">
        <name>a divalent metal cation</name>
        <dbReference type="ChEBI" id="CHEBI:60240"/>
    </cofactor>
</comment>
<accession>A0A482WNT6</accession>
<evidence type="ECO:0000256" key="3">
    <source>
        <dbReference type="ARBA" id="ARBA00006958"/>
    </source>
</evidence>
<proteinExistence type="inferred from homology"/>
<evidence type="ECO:0000256" key="2">
    <source>
        <dbReference type="ARBA" id="ARBA00004123"/>
    </source>
</evidence>
<evidence type="ECO:0000256" key="6">
    <source>
        <dbReference type="ARBA" id="ARBA00022801"/>
    </source>
</evidence>
<name>A0A482WNT6_LAOST</name>
<dbReference type="OrthoDB" id="6617655at2759"/>
<organism evidence="10 11">
    <name type="scientific">Laodelphax striatellus</name>
    <name type="common">Small brown planthopper</name>
    <name type="synonym">Delphax striatella</name>
    <dbReference type="NCBI Taxonomy" id="195883"/>
    <lineage>
        <taxon>Eukaryota</taxon>
        <taxon>Metazoa</taxon>
        <taxon>Ecdysozoa</taxon>
        <taxon>Arthropoda</taxon>
        <taxon>Hexapoda</taxon>
        <taxon>Insecta</taxon>
        <taxon>Pterygota</taxon>
        <taxon>Neoptera</taxon>
        <taxon>Paraneoptera</taxon>
        <taxon>Hemiptera</taxon>
        <taxon>Auchenorrhyncha</taxon>
        <taxon>Fulgoroidea</taxon>
        <taxon>Delphacidae</taxon>
        <taxon>Criomorphinae</taxon>
        <taxon>Laodelphax</taxon>
    </lineage>
</organism>
<dbReference type="GO" id="GO:0046872">
    <property type="term" value="F:metal ion binding"/>
    <property type="evidence" value="ECO:0007669"/>
    <property type="project" value="UniProtKB-KW"/>
</dbReference>
<keyword evidence="6" id="KW-0378">Hydrolase</keyword>
<dbReference type="EMBL" id="QKKF02029497">
    <property type="protein sequence ID" value="RZF35158.1"/>
    <property type="molecule type" value="Genomic_DNA"/>
</dbReference>
<sequence length="410" mass="45641">MAVAVNEPTKRKKQNDGENEKVAKKKIRSIWVKEDREERYYKYEKAECDIPFKFMEVLGIDDAAFNSIKEKISHKIKMADTLMRQAIPAKLKLQVFLEYVSTGSTLTGLERLFHCSTSSMSKFIPEVANAICETFAEYIQAPGDESEWKKIADGFKQSFSTENCVGVIQGKTIYSRNWARYSKDTAIYFWFAADTSHSLVCVDIGTCPTKGLEFARSNLAKSVDDKSVSVPDGCYFIGPSGVQLDKCIITPYISQSEGMLSSGEEIFNRKVAQISEAANDTFNLLRKRFKVFDNPVTLAPESVVKLLKCACILHNWMQRIVKPEVCNSEEVANAQSPATGSELKSASGVFPAPGSELSSGLNSAPGMFNLIPSYDGYNEEAVLRRYVLTEQFVSESTGANQPTSVNWNII</sequence>
<dbReference type="InParanoid" id="A0A482WNT6"/>
<evidence type="ECO:0000256" key="8">
    <source>
        <dbReference type="SAM" id="MobiDB-lite"/>
    </source>
</evidence>
<dbReference type="GO" id="GO:0004518">
    <property type="term" value="F:nuclease activity"/>
    <property type="evidence" value="ECO:0007669"/>
    <property type="project" value="UniProtKB-KW"/>
</dbReference>
<comment type="subcellular location">
    <subcellularLocation>
        <location evidence="2">Nucleus</location>
    </subcellularLocation>
</comment>
<dbReference type="Pfam" id="PF13359">
    <property type="entry name" value="DDE_Tnp_4"/>
    <property type="match status" value="1"/>
</dbReference>
<dbReference type="GO" id="GO:0005634">
    <property type="term" value="C:nucleus"/>
    <property type="evidence" value="ECO:0007669"/>
    <property type="project" value="UniProtKB-SubCell"/>
</dbReference>
<feature type="region of interest" description="Disordered" evidence="8">
    <location>
        <begin position="1"/>
        <end position="24"/>
    </location>
</feature>
<dbReference type="AlphaFoldDB" id="A0A482WNT6"/>
<protein>
    <recommendedName>
        <fullName evidence="9">DDE Tnp4 domain-containing protein</fullName>
    </recommendedName>
</protein>
<comment type="similarity">
    <text evidence="3">Belongs to the HARBI1 family.</text>
</comment>
<evidence type="ECO:0000259" key="9">
    <source>
        <dbReference type="Pfam" id="PF13359"/>
    </source>
</evidence>
<dbReference type="InterPro" id="IPR045249">
    <property type="entry name" value="HARBI1-like"/>
</dbReference>
<comment type="caution">
    <text evidence="10">The sequence shown here is derived from an EMBL/GenBank/DDBJ whole genome shotgun (WGS) entry which is preliminary data.</text>
</comment>
<keyword evidence="7" id="KW-0539">Nucleus</keyword>
<evidence type="ECO:0000256" key="4">
    <source>
        <dbReference type="ARBA" id="ARBA00022722"/>
    </source>
</evidence>